<evidence type="ECO:0008006" key="5">
    <source>
        <dbReference type="Google" id="ProtNLM"/>
    </source>
</evidence>
<dbReference type="AlphaFoldDB" id="A0A7J9B495"/>
<dbReference type="Pfam" id="PF13456">
    <property type="entry name" value="RVT_3"/>
    <property type="match status" value="1"/>
</dbReference>
<protein>
    <recommendedName>
        <fullName evidence="5">RNase H type-1 domain-containing protein</fullName>
    </recommendedName>
</protein>
<dbReference type="GO" id="GO:0004523">
    <property type="term" value="F:RNA-DNA hybrid ribonuclease activity"/>
    <property type="evidence" value="ECO:0007669"/>
    <property type="project" value="InterPro"/>
</dbReference>
<feature type="non-terminal residue" evidence="3">
    <location>
        <position position="307"/>
    </location>
</feature>
<dbReference type="GO" id="GO:0003676">
    <property type="term" value="F:nucleic acid binding"/>
    <property type="evidence" value="ECO:0007669"/>
    <property type="project" value="InterPro"/>
</dbReference>
<evidence type="ECO:0000259" key="2">
    <source>
        <dbReference type="Pfam" id="PF13966"/>
    </source>
</evidence>
<gene>
    <name evidence="3" type="ORF">Golax_025760</name>
</gene>
<evidence type="ECO:0000313" key="4">
    <source>
        <dbReference type="Proteomes" id="UP000593574"/>
    </source>
</evidence>
<accession>A0A7J9B495</accession>
<dbReference type="EMBL" id="JABEZV010445023">
    <property type="protein sequence ID" value="MBA0730434.1"/>
    <property type="molecule type" value="Genomic_DNA"/>
</dbReference>
<sequence length="307" mass="35289">VGDHISIWNDRWVPGVTEDRLQNNNSGESIRVEDTADLAFKTIHEDIQLWRGEATGIFSVRSAYKLLQESTVDPNDYLQADSKNFYRKLWNLHMPSKIKITVWKIAWNYIPTFSNLKLKRVMTEGRCSRCGQEEEDSFHVFQRCPIVKEIWSQLNFSWGQMNSAWDFAAGCGESGQEGRIVEAKSFLHDNVASPFVAEAHAGFQATRLGIQLGYHTIDIIGDSRRVITKCQSGSRDKLEIGAIISDIQSLKEFFQKVRFYFIPRSENVESHRLAKRSLQKREEKYLVGETSRSICDEPEPNRLGYSD</sequence>
<dbReference type="Pfam" id="PF13966">
    <property type="entry name" value="zf-RVT"/>
    <property type="match status" value="1"/>
</dbReference>
<dbReference type="PANTHER" id="PTHR47074">
    <property type="entry name" value="BNAC02G40300D PROTEIN"/>
    <property type="match status" value="1"/>
</dbReference>
<feature type="domain" description="RNase H type-1" evidence="1">
    <location>
        <begin position="178"/>
        <end position="276"/>
    </location>
</feature>
<keyword evidence="4" id="KW-1185">Reference proteome</keyword>
<dbReference type="Gene3D" id="3.30.420.10">
    <property type="entry name" value="Ribonuclease H-like superfamily/Ribonuclease H"/>
    <property type="match status" value="1"/>
</dbReference>
<name>A0A7J9B495_9ROSI</name>
<dbReference type="InterPro" id="IPR036397">
    <property type="entry name" value="RNaseH_sf"/>
</dbReference>
<evidence type="ECO:0000259" key="1">
    <source>
        <dbReference type="Pfam" id="PF13456"/>
    </source>
</evidence>
<feature type="domain" description="Reverse transcriptase zinc-binding" evidence="2">
    <location>
        <begin position="58"/>
        <end position="151"/>
    </location>
</feature>
<organism evidence="3 4">
    <name type="scientific">Gossypium laxum</name>
    <dbReference type="NCBI Taxonomy" id="34288"/>
    <lineage>
        <taxon>Eukaryota</taxon>
        <taxon>Viridiplantae</taxon>
        <taxon>Streptophyta</taxon>
        <taxon>Embryophyta</taxon>
        <taxon>Tracheophyta</taxon>
        <taxon>Spermatophyta</taxon>
        <taxon>Magnoliopsida</taxon>
        <taxon>eudicotyledons</taxon>
        <taxon>Gunneridae</taxon>
        <taxon>Pentapetalae</taxon>
        <taxon>rosids</taxon>
        <taxon>malvids</taxon>
        <taxon>Malvales</taxon>
        <taxon>Malvaceae</taxon>
        <taxon>Malvoideae</taxon>
        <taxon>Gossypium</taxon>
    </lineage>
</organism>
<dbReference type="InterPro" id="IPR026960">
    <property type="entry name" value="RVT-Znf"/>
</dbReference>
<dbReference type="Proteomes" id="UP000593574">
    <property type="component" value="Unassembled WGS sequence"/>
</dbReference>
<evidence type="ECO:0000313" key="3">
    <source>
        <dbReference type="EMBL" id="MBA0730434.1"/>
    </source>
</evidence>
<dbReference type="InterPro" id="IPR002156">
    <property type="entry name" value="RNaseH_domain"/>
</dbReference>
<dbReference type="PANTHER" id="PTHR47074:SF61">
    <property type="entry name" value="RNASE H TYPE-1 DOMAIN-CONTAINING PROTEIN"/>
    <property type="match status" value="1"/>
</dbReference>
<dbReference type="InterPro" id="IPR044730">
    <property type="entry name" value="RNase_H-like_dom_plant"/>
</dbReference>
<reference evidence="3 4" key="1">
    <citation type="journal article" date="2019" name="Genome Biol. Evol.">
        <title>Insights into the evolution of the New World diploid cottons (Gossypium, subgenus Houzingenia) based on genome sequencing.</title>
        <authorList>
            <person name="Grover C.E."/>
            <person name="Arick M.A. 2nd"/>
            <person name="Thrash A."/>
            <person name="Conover J.L."/>
            <person name="Sanders W.S."/>
            <person name="Peterson D.G."/>
            <person name="Frelichowski J.E."/>
            <person name="Scheffler J.A."/>
            <person name="Scheffler B.E."/>
            <person name="Wendel J.F."/>
        </authorList>
    </citation>
    <scope>NUCLEOTIDE SEQUENCE [LARGE SCALE GENOMIC DNA]</scope>
    <source>
        <strain evidence="3">4</strain>
        <tissue evidence="3">Leaf</tissue>
    </source>
</reference>
<proteinExistence type="predicted"/>
<dbReference type="InterPro" id="IPR052929">
    <property type="entry name" value="RNase_H-like_EbsB-rel"/>
</dbReference>
<comment type="caution">
    <text evidence="3">The sequence shown here is derived from an EMBL/GenBank/DDBJ whole genome shotgun (WGS) entry which is preliminary data.</text>
</comment>
<dbReference type="CDD" id="cd06222">
    <property type="entry name" value="RNase_H_like"/>
    <property type="match status" value="1"/>
</dbReference>